<evidence type="ECO:0000313" key="7">
    <source>
        <dbReference type="EMBL" id="MDC0720879.1"/>
    </source>
</evidence>
<keyword evidence="2" id="KW-0949">S-adenosyl-L-methionine</keyword>
<dbReference type="Proteomes" id="UP001221686">
    <property type="component" value="Unassembled WGS sequence"/>
</dbReference>
<dbReference type="SFLD" id="SFLDG01067">
    <property type="entry name" value="SPASM/twitch_domain_containing"/>
    <property type="match status" value="1"/>
</dbReference>
<dbReference type="RefSeq" id="WP_272089388.1">
    <property type="nucleotide sequence ID" value="NZ_JAQNDL010000003.1"/>
</dbReference>
<evidence type="ECO:0000256" key="2">
    <source>
        <dbReference type="ARBA" id="ARBA00022691"/>
    </source>
</evidence>
<sequence length="402" mass="44355">MNARRAPSTHHLHVVIKLSKLCNLRCEYCFEYDQLGDPARMEPAQLRQLFLNIRDYARTLPAQPRVLHLVLHGGEPLLLPPALVRELLELRDEIFAGEPLRTRVELQTNLVRLSEASLAMLRETRVGVGVSHDVVGGARVDITGRERHEAVLRNFERLRAAGVPFGGISVLHRGNLARVDAIFDFWYAQGVDFRLLPILDFDAGAGRCHGLGLRQDQVREAMLRLAERVMASPRRITVEPIDQYVWTALRYLRGEPGLAYDPSRGEWALVVDTDGETYTYGDSYTPAGRIGNFFEPGAVASFAAPAYARTLAARSERMGACESCPFSQACSRLHLGEAVPSERVDAPPEAPHRFACPVARPLIEHVVARIGSSPLGRVLVARVQSQGALPPSEAHQAASSAT</sequence>
<accession>A0ABT5E6B2</accession>
<comment type="caution">
    <text evidence="7">The sequence shown here is derived from an EMBL/GenBank/DDBJ whole genome shotgun (WGS) entry which is preliminary data.</text>
</comment>
<dbReference type="InterPro" id="IPR023867">
    <property type="entry name" value="Sulphatase_maturase_rSAM"/>
</dbReference>
<dbReference type="SUPFAM" id="SSF102114">
    <property type="entry name" value="Radical SAM enzymes"/>
    <property type="match status" value="1"/>
</dbReference>
<evidence type="ECO:0000256" key="1">
    <source>
        <dbReference type="ARBA" id="ARBA00001966"/>
    </source>
</evidence>
<dbReference type="PROSITE" id="PS51918">
    <property type="entry name" value="RADICAL_SAM"/>
    <property type="match status" value="1"/>
</dbReference>
<keyword evidence="4" id="KW-0408">Iron</keyword>
<dbReference type="InterPro" id="IPR058240">
    <property type="entry name" value="rSAM_sf"/>
</dbReference>
<dbReference type="InterPro" id="IPR013785">
    <property type="entry name" value="Aldolase_TIM"/>
</dbReference>
<dbReference type="PANTHER" id="PTHR43273">
    <property type="entry name" value="ANAEROBIC SULFATASE-MATURATING ENZYME HOMOLOG ASLB-RELATED"/>
    <property type="match status" value="1"/>
</dbReference>
<keyword evidence="8" id="KW-1185">Reference proteome</keyword>
<evidence type="ECO:0000259" key="6">
    <source>
        <dbReference type="PROSITE" id="PS51918"/>
    </source>
</evidence>
<evidence type="ECO:0000313" key="8">
    <source>
        <dbReference type="Proteomes" id="UP001221686"/>
    </source>
</evidence>
<dbReference type="PANTHER" id="PTHR43273:SF8">
    <property type="entry name" value="RADICAL SAM DOMAIN PROTEIN"/>
    <property type="match status" value="1"/>
</dbReference>
<dbReference type="InterPro" id="IPR007197">
    <property type="entry name" value="rSAM"/>
</dbReference>
<evidence type="ECO:0000256" key="5">
    <source>
        <dbReference type="ARBA" id="ARBA00023014"/>
    </source>
</evidence>
<keyword evidence="5" id="KW-0411">Iron-sulfur</keyword>
<dbReference type="CDD" id="cd01335">
    <property type="entry name" value="Radical_SAM"/>
    <property type="match status" value="1"/>
</dbReference>
<evidence type="ECO:0000256" key="4">
    <source>
        <dbReference type="ARBA" id="ARBA00023004"/>
    </source>
</evidence>
<gene>
    <name evidence="7" type="ORF">POL25_28500</name>
</gene>
<reference evidence="7 8" key="1">
    <citation type="submission" date="2022-11" db="EMBL/GenBank/DDBJ databases">
        <title>Minimal conservation of predation-associated metabolite biosynthetic gene clusters underscores biosynthetic potential of Myxococcota including descriptions for ten novel species: Archangium lansinium sp. nov., Myxococcus landrumus sp. nov., Nannocystis bai.</title>
        <authorList>
            <person name="Ahearne A."/>
            <person name="Stevens C."/>
            <person name="Dowd S."/>
        </authorList>
    </citation>
    <scope>NUCLEOTIDE SEQUENCE [LARGE SCALE GENOMIC DNA]</scope>
    <source>
        <strain evidence="7 8">BB15-2</strain>
    </source>
</reference>
<comment type="cofactor">
    <cofactor evidence="1">
        <name>[4Fe-4S] cluster</name>
        <dbReference type="ChEBI" id="CHEBI:49883"/>
    </cofactor>
</comment>
<protein>
    <submittedName>
        <fullName evidence="7">Radical SAM protein</fullName>
    </submittedName>
</protein>
<name>A0ABT5E6B2_9BACT</name>
<dbReference type="Pfam" id="PF04055">
    <property type="entry name" value="Radical_SAM"/>
    <property type="match status" value="1"/>
</dbReference>
<organism evidence="7 8">
    <name type="scientific">Nannocystis bainbridge</name>
    <dbReference type="NCBI Taxonomy" id="2995303"/>
    <lineage>
        <taxon>Bacteria</taxon>
        <taxon>Pseudomonadati</taxon>
        <taxon>Myxococcota</taxon>
        <taxon>Polyangia</taxon>
        <taxon>Nannocystales</taxon>
        <taxon>Nannocystaceae</taxon>
        <taxon>Nannocystis</taxon>
    </lineage>
</organism>
<proteinExistence type="predicted"/>
<dbReference type="EMBL" id="JAQNDL010000003">
    <property type="protein sequence ID" value="MDC0720879.1"/>
    <property type="molecule type" value="Genomic_DNA"/>
</dbReference>
<feature type="domain" description="Radical SAM core" evidence="6">
    <location>
        <begin position="8"/>
        <end position="242"/>
    </location>
</feature>
<dbReference type="SFLD" id="SFLDS00029">
    <property type="entry name" value="Radical_SAM"/>
    <property type="match status" value="1"/>
</dbReference>
<keyword evidence="3" id="KW-0479">Metal-binding</keyword>
<evidence type="ECO:0000256" key="3">
    <source>
        <dbReference type="ARBA" id="ARBA00022723"/>
    </source>
</evidence>
<dbReference type="Gene3D" id="3.20.20.70">
    <property type="entry name" value="Aldolase class I"/>
    <property type="match status" value="1"/>
</dbReference>